<dbReference type="GO" id="GO:0000981">
    <property type="term" value="F:DNA-binding transcription factor activity, RNA polymerase II-specific"/>
    <property type="evidence" value="ECO:0007669"/>
    <property type="project" value="InterPro"/>
</dbReference>
<evidence type="ECO:0000256" key="2">
    <source>
        <dbReference type="SAM" id="MobiDB-lite"/>
    </source>
</evidence>
<reference evidence="4" key="1">
    <citation type="submission" date="2014-03" db="EMBL/GenBank/DDBJ databases">
        <authorList>
            <person name="Casaregola S."/>
        </authorList>
    </citation>
    <scope>NUCLEOTIDE SEQUENCE [LARGE SCALE GENOMIC DNA]</scope>
    <source>
        <strain evidence="4">CLIB 918</strain>
    </source>
</reference>
<feature type="domain" description="Zn(2)-C6 fungal-type" evidence="3">
    <location>
        <begin position="17"/>
        <end position="52"/>
    </location>
</feature>
<dbReference type="AlphaFoldDB" id="A0A0J9X9E9"/>
<feature type="region of interest" description="Disordered" evidence="2">
    <location>
        <begin position="60"/>
        <end position="101"/>
    </location>
</feature>
<keyword evidence="5" id="KW-1185">Reference proteome</keyword>
<dbReference type="CDD" id="cd00067">
    <property type="entry name" value="GAL4"/>
    <property type="match status" value="1"/>
</dbReference>
<evidence type="ECO:0000259" key="3">
    <source>
        <dbReference type="PROSITE" id="PS50048"/>
    </source>
</evidence>
<dbReference type="OrthoDB" id="5426978at2759"/>
<dbReference type="PROSITE" id="PS00463">
    <property type="entry name" value="ZN2_CY6_FUNGAL_1"/>
    <property type="match status" value="1"/>
</dbReference>
<dbReference type="InterPro" id="IPR036864">
    <property type="entry name" value="Zn2-C6_fun-type_DNA-bd_sf"/>
</dbReference>
<dbReference type="InterPro" id="IPR001138">
    <property type="entry name" value="Zn2Cys6_DnaBD"/>
</dbReference>
<accession>A0A0J9X9E9</accession>
<evidence type="ECO:0000313" key="5">
    <source>
        <dbReference type="Proteomes" id="UP000242525"/>
    </source>
</evidence>
<gene>
    <name evidence="4" type="ORF">BN980_GECA06s00967g</name>
</gene>
<dbReference type="InterPro" id="IPR050987">
    <property type="entry name" value="AtrR-like"/>
</dbReference>
<dbReference type="Pfam" id="PF00172">
    <property type="entry name" value="Zn_clus"/>
    <property type="match status" value="1"/>
</dbReference>
<organism evidence="4 5">
    <name type="scientific">Geotrichum candidum</name>
    <name type="common">Oospora lactis</name>
    <name type="synonym">Dipodascus geotrichum</name>
    <dbReference type="NCBI Taxonomy" id="1173061"/>
    <lineage>
        <taxon>Eukaryota</taxon>
        <taxon>Fungi</taxon>
        <taxon>Dikarya</taxon>
        <taxon>Ascomycota</taxon>
        <taxon>Saccharomycotina</taxon>
        <taxon>Dipodascomycetes</taxon>
        <taxon>Dipodascales</taxon>
        <taxon>Dipodascaceae</taxon>
        <taxon>Geotrichum</taxon>
    </lineage>
</organism>
<dbReference type="GO" id="GO:0008270">
    <property type="term" value="F:zinc ion binding"/>
    <property type="evidence" value="ECO:0007669"/>
    <property type="project" value="InterPro"/>
</dbReference>
<protein>
    <submittedName>
        <fullName evidence="4">Similar to Saccharomyces cerevisiae YKL038W RGT1 Glucose-responsive transcription factor</fullName>
    </submittedName>
</protein>
<dbReference type="Proteomes" id="UP000242525">
    <property type="component" value="Unassembled WGS sequence"/>
</dbReference>
<name>A0A0J9X9E9_GEOCN</name>
<evidence type="ECO:0000256" key="1">
    <source>
        <dbReference type="ARBA" id="ARBA00023242"/>
    </source>
</evidence>
<dbReference type="PANTHER" id="PTHR46910:SF1">
    <property type="entry name" value="MISCELLANEOUS ZN(II)2CYS6 TRANSCRIPTION FACTOR (EUROFUNG)-RELATED"/>
    <property type="match status" value="1"/>
</dbReference>
<dbReference type="PANTHER" id="PTHR46910">
    <property type="entry name" value="TRANSCRIPTION FACTOR PDR1"/>
    <property type="match status" value="1"/>
</dbReference>
<dbReference type="SMART" id="SM00066">
    <property type="entry name" value="GAL4"/>
    <property type="match status" value="1"/>
</dbReference>
<evidence type="ECO:0000313" key="4">
    <source>
        <dbReference type="EMBL" id="CDO53877.1"/>
    </source>
</evidence>
<dbReference type="CDD" id="cd12148">
    <property type="entry name" value="fungal_TF_MHR"/>
    <property type="match status" value="1"/>
</dbReference>
<keyword evidence="1" id="KW-0539">Nucleus</keyword>
<dbReference type="SUPFAM" id="SSF57701">
    <property type="entry name" value="Zn2/Cys6 DNA-binding domain"/>
    <property type="match status" value="1"/>
</dbReference>
<sequence>MNNPLIPPRKRSKVSRACDECRRKKIKCDAAPDASGVLQCTSCKKTGDKCSFCRIPMKRGPSKGASKKDGPISPPVSPISLPDTAHTSNPAMTGAPHDTKKRSFSTITKLPSINFLTTNCTAPTYFSFSALPNNISAPEKLPSDDSPLPPDELSLTFHHRKIDSYYQIIHPTLPILPSSKIKLKQFLVAFSDEKFQNLCEALLDVIDLKSGNTMALLEAMNVVIQSFQGSLDAMSLDEKVLYLTSLIFLFLSTNEIMWLSNAVSVAYSMGLHNPTLASEHRRLFWVLFVLDTLNATVKNMPLFIHAAVDPTSTETGGVNVDLLKLCIVLRHNNAPGANASHLLTDLHAVRADLETTWDTTPVLKALYHFAVVSIATARKVVIPSLTELSSLLVSPLLSVSPLMPSFYQMLVDTSCQLLTAPATTPASPGDNSVIVSLLLDLKSNLGQSAAGMSKKIEVCLIHSGNMGNLNHHQLLASPTLHHLPPSIETAKMPPSPPPQQYTNTGLEKLATAAEKVKLFI</sequence>
<comment type="caution">
    <text evidence="4">The sequence shown here is derived from an EMBL/GenBank/DDBJ whole genome shotgun (WGS) entry which is preliminary data.</text>
</comment>
<proteinExistence type="predicted"/>
<dbReference type="Gene3D" id="4.10.240.10">
    <property type="entry name" value="Zn(2)-C6 fungal-type DNA-binding domain"/>
    <property type="match status" value="1"/>
</dbReference>
<dbReference type="EMBL" id="CCBN010000006">
    <property type="protein sequence ID" value="CDO53877.1"/>
    <property type="molecule type" value="Genomic_DNA"/>
</dbReference>
<dbReference type="PROSITE" id="PS50048">
    <property type="entry name" value="ZN2_CY6_FUNGAL_2"/>
    <property type="match status" value="1"/>
</dbReference>